<proteinExistence type="predicted"/>
<feature type="chain" id="PRO_5045441000" evidence="2">
    <location>
        <begin position="22"/>
        <end position="582"/>
    </location>
</feature>
<dbReference type="EMBL" id="JACSQR010000064">
    <property type="protein sequence ID" value="MBD7948749.1"/>
    <property type="molecule type" value="Genomic_DNA"/>
</dbReference>
<keyword evidence="2" id="KW-0732">Signal</keyword>
<keyword evidence="1" id="KW-0677">Repeat</keyword>
<reference evidence="4 5" key="1">
    <citation type="submission" date="2020-08" db="EMBL/GenBank/DDBJ databases">
        <title>A Genomic Blueprint of the Chicken Gut Microbiome.</title>
        <authorList>
            <person name="Gilroy R."/>
            <person name="Ravi A."/>
            <person name="Getino M."/>
            <person name="Pursley I."/>
            <person name="Horton D.L."/>
            <person name="Alikhan N.-F."/>
            <person name="Baker D."/>
            <person name="Gharbi K."/>
            <person name="Hall N."/>
            <person name="Watson M."/>
            <person name="Adriaenssens E.M."/>
            <person name="Foster-Nyarko E."/>
            <person name="Jarju S."/>
            <person name="Secka A."/>
            <person name="Antonio M."/>
            <person name="Oren A."/>
            <person name="Chaudhuri R."/>
            <person name="La Ragione R.M."/>
            <person name="Hildebrand F."/>
            <person name="Pallen M.J."/>
        </authorList>
    </citation>
    <scope>NUCLEOTIDE SEQUENCE [LARGE SCALE GENOMIC DNA]</scope>
    <source>
        <strain evidence="4 5">Sa4CVA2</strain>
    </source>
</reference>
<dbReference type="Proteomes" id="UP000606724">
    <property type="component" value="Unassembled WGS sequence"/>
</dbReference>
<protein>
    <submittedName>
        <fullName evidence="4">Chromosome condensation regulator RCC1</fullName>
    </submittedName>
</protein>
<feature type="domain" description="RCC1-like" evidence="3">
    <location>
        <begin position="126"/>
        <end position="355"/>
    </location>
</feature>
<dbReference type="PRINTS" id="PR00633">
    <property type="entry name" value="RCCNDNSATION"/>
</dbReference>
<dbReference type="Gene3D" id="2.130.10.30">
    <property type="entry name" value="Regulator of chromosome condensation 1/beta-lactamase-inhibitor protein II"/>
    <property type="match status" value="2"/>
</dbReference>
<dbReference type="PROSITE" id="PS50012">
    <property type="entry name" value="RCC1_3"/>
    <property type="match status" value="5"/>
</dbReference>
<feature type="signal peptide" evidence="2">
    <location>
        <begin position="1"/>
        <end position="21"/>
    </location>
</feature>
<accession>A0ABR8RM13</accession>
<keyword evidence="5" id="KW-1185">Reference proteome</keyword>
<organism evidence="4 5">
    <name type="scientific">Psychrobacter communis</name>
    <dbReference type="NCBI Taxonomy" id="2762238"/>
    <lineage>
        <taxon>Bacteria</taxon>
        <taxon>Pseudomonadati</taxon>
        <taxon>Pseudomonadota</taxon>
        <taxon>Gammaproteobacteria</taxon>
        <taxon>Moraxellales</taxon>
        <taxon>Moraxellaceae</taxon>
        <taxon>Psychrobacter</taxon>
    </lineage>
</organism>
<dbReference type="PANTHER" id="PTHR22870:SF408">
    <property type="entry name" value="OS09G0560450 PROTEIN"/>
    <property type="match status" value="1"/>
</dbReference>
<comment type="caution">
    <text evidence="4">The sequence shown here is derived from an EMBL/GenBank/DDBJ whole genome shotgun (WGS) entry which is preliminary data.</text>
</comment>
<evidence type="ECO:0000256" key="1">
    <source>
        <dbReference type="ARBA" id="ARBA00022737"/>
    </source>
</evidence>
<name>A0ABR8RM13_9GAMM</name>
<dbReference type="Pfam" id="PF25390">
    <property type="entry name" value="WD40_RLD"/>
    <property type="match status" value="1"/>
</dbReference>
<dbReference type="SUPFAM" id="SSF50985">
    <property type="entry name" value="RCC1/BLIP-II"/>
    <property type="match status" value="2"/>
</dbReference>
<dbReference type="PANTHER" id="PTHR22870">
    <property type="entry name" value="REGULATOR OF CHROMOSOME CONDENSATION"/>
    <property type="match status" value="1"/>
</dbReference>
<dbReference type="InterPro" id="IPR013783">
    <property type="entry name" value="Ig-like_fold"/>
</dbReference>
<dbReference type="PROSITE" id="PS51257">
    <property type="entry name" value="PROKAR_LIPOPROTEIN"/>
    <property type="match status" value="1"/>
</dbReference>
<dbReference type="InterPro" id="IPR051210">
    <property type="entry name" value="Ub_ligase/GEF_domain"/>
</dbReference>
<evidence type="ECO:0000259" key="3">
    <source>
        <dbReference type="Pfam" id="PF25390"/>
    </source>
</evidence>
<dbReference type="RefSeq" id="WP_191692563.1">
    <property type="nucleotide sequence ID" value="NZ_JACSQR010000064.1"/>
</dbReference>
<evidence type="ECO:0000313" key="4">
    <source>
        <dbReference type="EMBL" id="MBD7948749.1"/>
    </source>
</evidence>
<dbReference type="Pfam" id="PF13540">
    <property type="entry name" value="RCC1_2"/>
    <property type="match status" value="1"/>
</dbReference>
<evidence type="ECO:0000256" key="2">
    <source>
        <dbReference type="SAM" id="SignalP"/>
    </source>
</evidence>
<dbReference type="Gene3D" id="2.60.40.10">
    <property type="entry name" value="Immunoglobulins"/>
    <property type="match status" value="1"/>
</dbReference>
<dbReference type="Pfam" id="PF00415">
    <property type="entry name" value="RCC1"/>
    <property type="match status" value="1"/>
</dbReference>
<dbReference type="InterPro" id="IPR000408">
    <property type="entry name" value="Reg_chr_condens"/>
</dbReference>
<gene>
    <name evidence="4" type="ORF">H9653_12165</name>
</gene>
<evidence type="ECO:0000313" key="5">
    <source>
        <dbReference type="Proteomes" id="UP000606724"/>
    </source>
</evidence>
<dbReference type="InterPro" id="IPR009091">
    <property type="entry name" value="RCC1/BLIP-II"/>
</dbReference>
<sequence length="582" mass="62350">MRLSRLSQVVALISATLMLTACGNDSDDTTIIDGTPPLLTTDSNFTDGYSAVAAIFVSGQVQDSSGIKSLTYKRNEEPVQTLDFDTNGNFDARILLALGSNKITLEATDNNGNIMRSTKTVYLGDTVAAGGSHTAALRDGKLYGWGRNNYGQTGLGMTTKIADVMGHPATPMLMHSAPKDLVSIKFNQNHSLALDAKGQVYSWGEDISGQLGRGETGRNTCSKTEDCRLDIGAIAGIDNALMVAAGYKHNLVLTKDGSVWAFGANTQGQLGNATTIESSTPVKVDFSAAADIGHIVQVVASANSSYALDDKGQVWGWGSDAYANLGRGQECNKANNCINVNARPIRIDVLSGNTNAHTNVDVNTTNAIVPTPQLASDPSIGTEKVTQLAAGRDHVLALTNKEAVYAWGLNASSQIGYNGKHFKGTQSAWKSTIVKPTKLPWFTDKNIRRIYANGNASYALLDDVPSNNGTTENGSATDGILYAWGMFGETNSAGKTVYKDLDEPTNKLPNLKNIDNMAMGVMHLIAHEKPLQQNTNTNTNTSHRDGQLFTWGWSFEGSLGNKDTTHVWMYNTPMPVNLPSQL</sequence>
<dbReference type="InterPro" id="IPR058923">
    <property type="entry name" value="RCC1-like_dom"/>
</dbReference>